<dbReference type="RefSeq" id="WP_122225438.1">
    <property type="nucleotide sequence ID" value="NZ_CP103785.1"/>
</dbReference>
<dbReference type="AlphaFoldDB" id="A0A421NXZ4"/>
<dbReference type="EMBL" id="MPBG01000010">
    <property type="protein sequence ID" value="RMI87763.1"/>
    <property type="molecule type" value="Genomic_DNA"/>
</dbReference>
<reference evidence="6" key="1">
    <citation type="submission" date="2016-11" db="EMBL/GenBank/DDBJ databases">
        <title>Genome sequence of Candidatus Phytoplasma solani strain SA-1.</title>
        <authorList>
            <person name="Haryono M."/>
            <person name="Samarzija I."/>
            <person name="Seruga Music M."/>
            <person name="Hogenhout S."/>
            <person name="Kuo C.-H."/>
        </authorList>
    </citation>
    <scope>NUCLEOTIDE SEQUENCE [LARGE SCALE GENOMIC DNA]</scope>
    <source>
        <strain evidence="6">SA-1</strain>
    </source>
</reference>
<organism evidence="5 6">
    <name type="scientific">Candidatus Phytoplasma solani</name>
    <dbReference type="NCBI Taxonomy" id="69896"/>
    <lineage>
        <taxon>Bacteria</taxon>
        <taxon>Bacillati</taxon>
        <taxon>Mycoplasmatota</taxon>
        <taxon>Mollicutes</taxon>
        <taxon>Acholeplasmatales</taxon>
        <taxon>Acholeplasmataceae</taxon>
        <taxon>Candidatus Phytoplasma</taxon>
        <taxon>16SrXII (Stolbur group)</taxon>
    </lineage>
</organism>
<dbReference type="EMBL" id="MPBG01000012">
    <property type="protein sequence ID" value="RMI87682.1"/>
    <property type="molecule type" value="Genomic_DNA"/>
</dbReference>
<name>A0A421NXZ4_9MOLU</name>
<dbReference type="EMBL" id="MPBG01000003">
    <property type="protein sequence ID" value="RMI88875.1"/>
    <property type="molecule type" value="Genomic_DNA"/>
</dbReference>
<feature type="coiled-coil region" evidence="1">
    <location>
        <begin position="32"/>
        <end position="59"/>
    </location>
</feature>
<reference evidence="5" key="2">
    <citation type="journal article" date="2019" name="Syst. Appl. Microbiol.">
        <title>The genome of 'Candidatus Phytoplasma solani' strain SA-1 is highly dynamic and prone to adopting foreign sequences.</title>
        <authorList>
            <person name="Music M.S."/>
            <person name="Samarzija I."/>
            <person name="Hogenhout S.A."/>
            <person name="Haryono M."/>
            <person name="Cho S.T."/>
            <person name="Kuo C.H."/>
        </authorList>
    </citation>
    <scope>NUCLEOTIDE SEQUENCE</scope>
    <source>
        <strain evidence="5">SA-1</strain>
    </source>
</reference>
<proteinExistence type="predicted"/>
<evidence type="ECO:0000256" key="2">
    <source>
        <dbReference type="SAM" id="Phobius"/>
    </source>
</evidence>
<dbReference type="Proteomes" id="UP000283896">
    <property type="component" value="Unassembled WGS sequence"/>
</dbReference>
<keyword evidence="6" id="KW-1185">Reference proteome</keyword>
<evidence type="ECO:0000313" key="4">
    <source>
        <dbReference type="EMBL" id="RMI87763.1"/>
    </source>
</evidence>
<comment type="caution">
    <text evidence="5">The sequence shown here is derived from an EMBL/GenBank/DDBJ whole genome shotgun (WGS) entry which is preliminary data.</text>
</comment>
<keyword evidence="2" id="KW-1133">Transmembrane helix</keyword>
<evidence type="ECO:0000313" key="6">
    <source>
        <dbReference type="Proteomes" id="UP000283896"/>
    </source>
</evidence>
<evidence type="ECO:0000313" key="3">
    <source>
        <dbReference type="EMBL" id="RMI87682.1"/>
    </source>
</evidence>
<sequence length="100" mass="11791">MNTFIVMFSVLFLVVLFGFLIHELFFKRKGEKQQSVERIKELKNKIKESHNLRAKLAKDIIAFSDEIQLIKDNLLKEIDSNSDENKKIQEIKNIIISKKK</sequence>
<feature type="transmembrane region" description="Helical" evidence="2">
    <location>
        <begin position="6"/>
        <end position="26"/>
    </location>
</feature>
<evidence type="ECO:0000313" key="5">
    <source>
        <dbReference type="EMBL" id="RMI88875.1"/>
    </source>
</evidence>
<keyword evidence="2" id="KW-0812">Transmembrane</keyword>
<keyword evidence="2" id="KW-0472">Membrane</keyword>
<protein>
    <submittedName>
        <fullName evidence="5">Uncharacterized protein</fullName>
    </submittedName>
</protein>
<evidence type="ECO:0000256" key="1">
    <source>
        <dbReference type="SAM" id="Coils"/>
    </source>
</evidence>
<gene>
    <name evidence="5" type="ORF">PSSA1_v1c3020</name>
    <name evidence="4" type="ORF">PSSA1_v1c5980</name>
    <name evidence="3" type="ORF">PSSA1_v1c6320</name>
</gene>
<keyword evidence="1" id="KW-0175">Coiled coil</keyword>
<accession>A0A421NXZ4</accession>